<dbReference type="EMBL" id="JAXIVS010000011">
    <property type="protein sequence ID" value="MDY7230473.1"/>
    <property type="molecule type" value="Genomic_DNA"/>
</dbReference>
<dbReference type="GO" id="GO:0008168">
    <property type="term" value="F:methyltransferase activity"/>
    <property type="evidence" value="ECO:0007669"/>
    <property type="project" value="UniProtKB-KW"/>
</dbReference>
<evidence type="ECO:0000313" key="3">
    <source>
        <dbReference type="EMBL" id="MDY7230473.1"/>
    </source>
</evidence>
<keyword evidence="3" id="KW-0808">Transferase</keyword>
<reference evidence="3 4" key="1">
    <citation type="submission" date="2023-12" db="EMBL/GenBank/DDBJ databases">
        <title>the genome sequence of Hyalangium sp. s54d21.</title>
        <authorList>
            <person name="Zhang X."/>
        </authorList>
    </citation>
    <scope>NUCLEOTIDE SEQUENCE [LARGE SCALE GENOMIC DNA]</scope>
    <source>
        <strain evidence="4">s54d21</strain>
    </source>
</reference>
<name>A0ABU5HCC3_9BACT</name>
<dbReference type="CDD" id="cd04179">
    <property type="entry name" value="DPM_DPG-synthase_like"/>
    <property type="match status" value="1"/>
</dbReference>
<dbReference type="SUPFAM" id="SSF53448">
    <property type="entry name" value="Nucleotide-diphospho-sugar transferases"/>
    <property type="match status" value="1"/>
</dbReference>
<dbReference type="Pfam" id="PF00535">
    <property type="entry name" value="Glycos_transf_2"/>
    <property type="match status" value="1"/>
</dbReference>
<dbReference type="CDD" id="cd02440">
    <property type="entry name" value="AdoMet_MTases"/>
    <property type="match status" value="1"/>
</dbReference>
<dbReference type="GO" id="GO:0032259">
    <property type="term" value="P:methylation"/>
    <property type="evidence" value="ECO:0007669"/>
    <property type="project" value="UniProtKB-KW"/>
</dbReference>
<dbReference type="InterPro" id="IPR029063">
    <property type="entry name" value="SAM-dependent_MTases_sf"/>
</dbReference>
<dbReference type="InterPro" id="IPR001173">
    <property type="entry name" value="Glyco_trans_2-like"/>
</dbReference>
<gene>
    <name evidence="3" type="ORF">SYV04_29020</name>
</gene>
<dbReference type="InterPro" id="IPR050256">
    <property type="entry name" value="Glycosyltransferase_2"/>
</dbReference>
<feature type="region of interest" description="Disordered" evidence="1">
    <location>
        <begin position="492"/>
        <end position="519"/>
    </location>
</feature>
<feature type="domain" description="Glycosyltransferase 2-like" evidence="2">
    <location>
        <begin position="12"/>
        <end position="185"/>
    </location>
</feature>
<dbReference type="Gene3D" id="3.40.50.150">
    <property type="entry name" value="Vaccinia Virus protein VP39"/>
    <property type="match status" value="1"/>
</dbReference>
<dbReference type="PANTHER" id="PTHR48090:SF7">
    <property type="entry name" value="RFBJ PROTEIN"/>
    <property type="match status" value="1"/>
</dbReference>
<evidence type="ECO:0000256" key="1">
    <source>
        <dbReference type="SAM" id="MobiDB-lite"/>
    </source>
</evidence>
<dbReference type="InterPro" id="IPR029044">
    <property type="entry name" value="Nucleotide-diphossugar_trans"/>
</dbReference>
<protein>
    <submittedName>
        <fullName evidence="3">Bifunctional glycosyltransferase/class I SAM-dependent methyltransferase</fullName>
    </submittedName>
</protein>
<evidence type="ECO:0000313" key="4">
    <source>
        <dbReference type="Proteomes" id="UP001291309"/>
    </source>
</evidence>
<sequence length="519" mass="58702">MTRPSKQPRLLIFVIAYYAESTLRWVLERIPASVFETYECEVLVVDDASEDRTFAIGREYQEHHPDIRMTVLRNEHNQGYGGNQKVGYSYAIAEGFDFVAMVHGDGQYAPEELPRLVEPLREGRAEAVFGSRMMDRFGALKGGMPLYKYVGNKILTTVQNALLGTRLSEFHSGYRVYSVKALERIPFPLNSNDFHFDTEIILQLLNANARLLELPIPTYYGDEISRVNGMKYARDVMLATLRNVFHRAGLLYQRRFDPISQANHHYDLKLGYASSHSWALDAVPSGAKVLDIGSGPGGLARELVNKGCTTAVVDQHPPTEPDPRIQVHLQNLDEPLRFDVHDYDHLLLLDVIEHIKDPERFLAELRQQFDYTPRKLVLTTPNVAFIVQRLMLLAGQFNYGKAGILDRTHTRLFTFRSLRHLLRDNGFRIKDVRGVPAPFPKVLGNGVLGKAAVGANLALIRLSKTLFSYQIYVEAETTPDVSFVLKDSKERSALRDQQAKATPQPAPHTGRPPRSSSNY</sequence>
<dbReference type="SUPFAM" id="SSF53335">
    <property type="entry name" value="S-adenosyl-L-methionine-dependent methyltransferases"/>
    <property type="match status" value="1"/>
</dbReference>
<comment type="caution">
    <text evidence="3">The sequence shown here is derived from an EMBL/GenBank/DDBJ whole genome shotgun (WGS) entry which is preliminary data.</text>
</comment>
<dbReference type="PANTHER" id="PTHR48090">
    <property type="entry name" value="UNDECAPRENYL-PHOSPHATE 4-DEOXY-4-FORMAMIDO-L-ARABINOSE TRANSFERASE-RELATED"/>
    <property type="match status" value="1"/>
</dbReference>
<dbReference type="Proteomes" id="UP001291309">
    <property type="component" value="Unassembled WGS sequence"/>
</dbReference>
<proteinExistence type="predicted"/>
<dbReference type="RefSeq" id="WP_321549195.1">
    <property type="nucleotide sequence ID" value="NZ_JAXIVS010000011.1"/>
</dbReference>
<dbReference type="Gene3D" id="3.90.550.10">
    <property type="entry name" value="Spore Coat Polysaccharide Biosynthesis Protein SpsA, Chain A"/>
    <property type="match status" value="1"/>
</dbReference>
<keyword evidence="4" id="KW-1185">Reference proteome</keyword>
<evidence type="ECO:0000259" key="2">
    <source>
        <dbReference type="Pfam" id="PF00535"/>
    </source>
</evidence>
<organism evidence="3 4">
    <name type="scientific">Hyalangium rubrum</name>
    <dbReference type="NCBI Taxonomy" id="3103134"/>
    <lineage>
        <taxon>Bacteria</taxon>
        <taxon>Pseudomonadati</taxon>
        <taxon>Myxococcota</taxon>
        <taxon>Myxococcia</taxon>
        <taxon>Myxococcales</taxon>
        <taxon>Cystobacterineae</taxon>
        <taxon>Archangiaceae</taxon>
        <taxon>Hyalangium</taxon>
    </lineage>
</organism>
<dbReference type="Pfam" id="PF13489">
    <property type="entry name" value="Methyltransf_23"/>
    <property type="match status" value="1"/>
</dbReference>
<accession>A0ABU5HCC3</accession>
<keyword evidence="3" id="KW-0489">Methyltransferase</keyword>